<dbReference type="EMBL" id="JBHRYC010000050">
    <property type="protein sequence ID" value="MFC3637854.1"/>
    <property type="molecule type" value="Genomic_DNA"/>
</dbReference>
<proteinExistence type="predicted"/>
<comment type="caution">
    <text evidence="1">The sequence shown here is derived from an EMBL/GenBank/DDBJ whole genome shotgun (WGS) entry which is preliminary data.</text>
</comment>
<protein>
    <submittedName>
        <fullName evidence="1">Uncharacterized protein</fullName>
    </submittedName>
</protein>
<gene>
    <name evidence="1" type="ORF">ACFONL_10775</name>
</gene>
<accession>A0ABV7UHM4</accession>
<reference evidence="2" key="1">
    <citation type="journal article" date="2019" name="Int. J. Syst. Evol. Microbiol.">
        <title>The Global Catalogue of Microorganisms (GCM) 10K type strain sequencing project: providing services to taxonomists for standard genome sequencing and annotation.</title>
        <authorList>
            <consortium name="The Broad Institute Genomics Platform"/>
            <consortium name="The Broad Institute Genome Sequencing Center for Infectious Disease"/>
            <person name="Wu L."/>
            <person name="Ma J."/>
        </authorList>
    </citation>
    <scope>NUCLEOTIDE SEQUENCE [LARGE SCALE GENOMIC DNA]</scope>
    <source>
        <strain evidence="2">KCTC 42282</strain>
    </source>
</reference>
<dbReference type="Proteomes" id="UP001595704">
    <property type="component" value="Unassembled WGS sequence"/>
</dbReference>
<keyword evidence="2" id="KW-1185">Reference proteome</keyword>
<evidence type="ECO:0000313" key="1">
    <source>
        <dbReference type="EMBL" id="MFC3637854.1"/>
    </source>
</evidence>
<dbReference type="RefSeq" id="WP_191317857.1">
    <property type="nucleotide sequence ID" value="NZ_BNCG01000001.1"/>
</dbReference>
<organism evidence="1 2">
    <name type="scientific">Camelimonas fluminis</name>
    <dbReference type="NCBI Taxonomy" id="1576911"/>
    <lineage>
        <taxon>Bacteria</taxon>
        <taxon>Pseudomonadati</taxon>
        <taxon>Pseudomonadota</taxon>
        <taxon>Alphaproteobacteria</taxon>
        <taxon>Hyphomicrobiales</taxon>
        <taxon>Chelatococcaceae</taxon>
        <taxon>Camelimonas</taxon>
    </lineage>
</organism>
<evidence type="ECO:0000313" key="2">
    <source>
        <dbReference type="Proteomes" id="UP001595704"/>
    </source>
</evidence>
<sequence length="69" mass="7392">MARFDLEAAPGLVLFGMLLSRDASGADRVFAAMNESGRPAASLDPGARATVIAMVRRQMQDVRNDKRAA</sequence>
<name>A0ABV7UHM4_9HYPH</name>